<reference evidence="3 4" key="1">
    <citation type="journal article" date="2021" name="bioRxiv">
        <title>Chromosome-scale and haplotype-resolved genome assembly of a tetraploid potato cultivar.</title>
        <authorList>
            <person name="Sun H."/>
            <person name="Jiao W.-B."/>
            <person name="Krause K."/>
            <person name="Campoy J.A."/>
            <person name="Goel M."/>
            <person name="Folz-Donahue K."/>
            <person name="Kukat C."/>
            <person name="Huettel B."/>
            <person name="Schneeberger K."/>
        </authorList>
    </citation>
    <scope>NUCLEOTIDE SEQUENCE [LARGE SCALE GENOMIC DNA]</scope>
    <source>
        <strain evidence="3">SolTubOtavaFocal</strain>
        <tissue evidence="3">Leaves</tissue>
    </source>
</reference>
<sequence>MNPPEFLGSQIGEDPKNFIDEVKKVFEVMRVTGNDRVELASYQLKDVAHIWYTQLKENMGTNAAPITWECFSETFLVRFFPRELRLREICLGNKLRRIRRLEHATMIILNRNWVVEIACSFSRSLQLQHLHQLVFLPPSFEMIRKVGKQALSLKVVFQALEPTQLSLSVGQGGGNSRAQSTTSAAPTGRPTQQGNPSGIGATLFFVTPYIVVKFDVSPETLSEPFSVSTPVGHPVIATRVYRNCPVTVSQKVTLTDLVDLEMVDFDVILGMDWLHSCYASVDCRTRIVRFQFPDEPVLEWMGSSLAPAGRFISYLKARKMISKGYLYHLVRVKDSSFETPTLESVPVVDEFPEMFPEDFPGVPSEREINFGIDHFPNTQPISIPPYRMAPTELKELKEQLKDLLDKRLSDLVFRHGLNKVTIKNKYPVPRIDDMFDQLQGASHFSKIDLRSVMLLGLTNAHAAFMDLMTRVFKQYLDLFVIVFIDAILIYSRNEKDHMNHLTMVLQTLKDRQLFTKFSKCEFWLQLVAFLGHIMSSEGI</sequence>
<evidence type="ECO:0000313" key="3">
    <source>
        <dbReference type="EMBL" id="KAH0743127.1"/>
    </source>
</evidence>
<keyword evidence="4" id="KW-1185">Reference proteome</keyword>
<dbReference type="Gene3D" id="2.40.70.10">
    <property type="entry name" value="Acid Proteases"/>
    <property type="match status" value="1"/>
</dbReference>
<dbReference type="EMBL" id="JAIVGD010000023">
    <property type="protein sequence ID" value="KAH0743127.1"/>
    <property type="molecule type" value="Genomic_DNA"/>
</dbReference>
<dbReference type="InterPro" id="IPR053134">
    <property type="entry name" value="RNA-dir_DNA_polymerase"/>
</dbReference>
<name>A0ABQ7U889_SOLTU</name>
<dbReference type="InterPro" id="IPR043502">
    <property type="entry name" value="DNA/RNA_pol_sf"/>
</dbReference>
<proteinExistence type="predicted"/>
<feature type="region of interest" description="Disordered" evidence="1">
    <location>
        <begin position="168"/>
        <end position="196"/>
    </location>
</feature>
<dbReference type="CDD" id="cd01647">
    <property type="entry name" value="RT_LTR"/>
    <property type="match status" value="1"/>
</dbReference>
<dbReference type="InterPro" id="IPR000477">
    <property type="entry name" value="RT_dom"/>
</dbReference>
<dbReference type="Pfam" id="PF08284">
    <property type="entry name" value="RVP_2"/>
    <property type="match status" value="1"/>
</dbReference>
<feature type="compositionally biased region" description="Polar residues" evidence="1">
    <location>
        <begin position="176"/>
        <end position="196"/>
    </location>
</feature>
<dbReference type="CDD" id="cd00303">
    <property type="entry name" value="retropepsin_like"/>
    <property type="match status" value="1"/>
</dbReference>
<evidence type="ECO:0000259" key="2">
    <source>
        <dbReference type="Pfam" id="PF00078"/>
    </source>
</evidence>
<dbReference type="Proteomes" id="UP000826656">
    <property type="component" value="Unassembled WGS sequence"/>
</dbReference>
<protein>
    <recommendedName>
        <fullName evidence="2">Reverse transcriptase domain-containing protein</fullName>
    </recommendedName>
</protein>
<comment type="caution">
    <text evidence="3">The sequence shown here is derived from an EMBL/GenBank/DDBJ whole genome shotgun (WGS) entry which is preliminary data.</text>
</comment>
<dbReference type="Gene3D" id="3.30.70.270">
    <property type="match status" value="1"/>
</dbReference>
<organism evidence="3 4">
    <name type="scientific">Solanum tuberosum</name>
    <name type="common">Potato</name>
    <dbReference type="NCBI Taxonomy" id="4113"/>
    <lineage>
        <taxon>Eukaryota</taxon>
        <taxon>Viridiplantae</taxon>
        <taxon>Streptophyta</taxon>
        <taxon>Embryophyta</taxon>
        <taxon>Tracheophyta</taxon>
        <taxon>Spermatophyta</taxon>
        <taxon>Magnoliopsida</taxon>
        <taxon>eudicotyledons</taxon>
        <taxon>Gunneridae</taxon>
        <taxon>Pentapetalae</taxon>
        <taxon>asterids</taxon>
        <taxon>lamiids</taxon>
        <taxon>Solanales</taxon>
        <taxon>Solanaceae</taxon>
        <taxon>Solanoideae</taxon>
        <taxon>Solaneae</taxon>
        <taxon>Solanum</taxon>
    </lineage>
</organism>
<dbReference type="InterPro" id="IPR043128">
    <property type="entry name" value="Rev_trsase/Diguanyl_cyclase"/>
</dbReference>
<dbReference type="Pfam" id="PF00078">
    <property type="entry name" value="RVT_1"/>
    <property type="match status" value="1"/>
</dbReference>
<evidence type="ECO:0000256" key="1">
    <source>
        <dbReference type="SAM" id="MobiDB-lite"/>
    </source>
</evidence>
<dbReference type="PANTHER" id="PTHR24559:SF444">
    <property type="entry name" value="REVERSE TRANSCRIPTASE DOMAIN-CONTAINING PROTEIN"/>
    <property type="match status" value="1"/>
</dbReference>
<evidence type="ECO:0000313" key="4">
    <source>
        <dbReference type="Proteomes" id="UP000826656"/>
    </source>
</evidence>
<feature type="domain" description="Reverse transcriptase" evidence="2">
    <location>
        <begin position="452"/>
        <end position="533"/>
    </location>
</feature>
<gene>
    <name evidence="3" type="ORF">KY290_031120</name>
</gene>
<dbReference type="InterPro" id="IPR021109">
    <property type="entry name" value="Peptidase_aspartic_dom_sf"/>
</dbReference>
<accession>A0ABQ7U889</accession>
<dbReference type="Gene3D" id="3.10.10.10">
    <property type="entry name" value="HIV Type 1 Reverse Transcriptase, subunit A, domain 1"/>
    <property type="match status" value="1"/>
</dbReference>
<dbReference type="PANTHER" id="PTHR24559">
    <property type="entry name" value="TRANSPOSON TY3-I GAG-POL POLYPROTEIN"/>
    <property type="match status" value="1"/>
</dbReference>
<dbReference type="SUPFAM" id="SSF56672">
    <property type="entry name" value="DNA/RNA polymerases"/>
    <property type="match status" value="1"/>
</dbReference>